<dbReference type="SUPFAM" id="SSF53474">
    <property type="entry name" value="alpha/beta-Hydrolases"/>
    <property type="match status" value="1"/>
</dbReference>
<name>A0ABP9I8M3_9ACTN</name>
<sequence>MSGSRPVRPSRVGSSGHSGGTAPASHRIPSPLSGDSLSYRRNGPDTGAIRLPRPRRWQTSGMDEGGKLVFGADVLGAPYEAATIRLRDDAEGEAAATLVRRRAETPTGRAVLYVHGFNDYFFQRHLADFHIAQGFDFYALDLRSYGRSLRPHRTPAYTDDLGRYAEELDIAARHIRDADGHGTLVVNGHSTGGLIAALWAHHRAGRGIVDALVLNSPFLDLNAPLVTRTVGVRAVHAARHYVARRPIPGGLGGGYGESLHRDHHGEWEFDPAWKAIEGVPAYAGWVAAVHRGHRAVARGLAVDCPVLAMSSTASVDGATWREELHRADAVLDADRIAFLAPRLGNHVTIVRIEGGMHDLVLSVPDVRAAVFDELARWLRAYAAP</sequence>
<feature type="region of interest" description="Disordered" evidence="1">
    <location>
        <begin position="1"/>
        <end position="62"/>
    </location>
</feature>
<comment type="caution">
    <text evidence="3">The sequence shown here is derived from an EMBL/GenBank/DDBJ whole genome shotgun (WGS) entry which is preliminary data.</text>
</comment>
<feature type="compositionally biased region" description="Low complexity" evidence="1">
    <location>
        <begin position="1"/>
        <end position="15"/>
    </location>
</feature>
<reference evidence="4" key="1">
    <citation type="journal article" date="2019" name="Int. J. Syst. Evol. Microbiol.">
        <title>The Global Catalogue of Microorganisms (GCM) 10K type strain sequencing project: providing services to taxonomists for standard genome sequencing and annotation.</title>
        <authorList>
            <consortium name="The Broad Institute Genomics Platform"/>
            <consortium name="The Broad Institute Genome Sequencing Center for Infectious Disease"/>
            <person name="Wu L."/>
            <person name="Ma J."/>
        </authorList>
    </citation>
    <scope>NUCLEOTIDE SEQUENCE [LARGE SCALE GENOMIC DNA]</scope>
    <source>
        <strain evidence="4">JCM 17986</strain>
    </source>
</reference>
<feature type="domain" description="Serine aminopeptidase S33" evidence="2">
    <location>
        <begin position="109"/>
        <end position="231"/>
    </location>
</feature>
<dbReference type="InterPro" id="IPR029058">
    <property type="entry name" value="AB_hydrolase_fold"/>
</dbReference>
<protein>
    <submittedName>
        <fullName evidence="3">Alpha/beta hydrolase</fullName>
    </submittedName>
</protein>
<organism evidence="3 4">
    <name type="scientific">Yinghuangia aomiensis</name>
    <dbReference type="NCBI Taxonomy" id="676205"/>
    <lineage>
        <taxon>Bacteria</taxon>
        <taxon>Bacillati</taxon>
        <taxon>Actinomycetota</taxon>
        <taxon>Actinomycetes</taxon>
        <taxon>Kitasatosporales</taxon>
        <taxon>Streptomycetaceae</taxon>
        <taxon>Yinghuangia</taxon>
    </lineage>
</organism>
<keyword evidence="4" id="KW-1185">Reference proteome</keyword>
<evidence type="ECO:0000256" key="1">
    <source>
        <dbReference type="SAM" id="MobiDB-lite"/>
    </source>
</evidence>
<dbReference type="EMBL" id="BAABHS010000045">
    <property type="protein sequence ID" value="GAA4991776.1"/>
    <property type="molecule type" value="Genomic_DNA"/>
</dbReference>
<dbReference type="PANTHER" id="PTHR11614">
    <property type="entry name" value="PHOSPHOLIPASE-RELATED"/>
    <property type="match status" value="1"/>
</dbReference>
<dbReference type="InterPro" id="IPR051044">
    <property type="entry name" value="MAG_DAG_Lipase"/>
</dbReference>
<evidence type="ECO:0000259" key="2">
    <source>
        <dbReference type="Pfam" id="PF12146"/>
    </source>
</evidence>
<dbReference type="GO" id="GO:0016787">
    <property type="term" value="F:hydrolase activity"/>
    <property type="evidence" value="ECO:0007669"/>
    <property type="project" value="UniProtKB-KW"/>
</dbReference>
<proteinExistence type="predicted"/>
<evidence type="ECO:0000313" key="3">
    <source>
        <dbReference type="EMBL" id="GAA4991776.1"/>
    </source>
</evidence>
<dbReference type="Gene3D" id="3.40.50.1820">
    <property type="entry name" value="alpha/beta hydrolase"/>
    <property type="match status" value="1"/>
</dbReference>
<gene>
    <name evidence="3" type="ORF">GCM10023205_75060</name>
</gene>
<evidence type="ECO:0000313" key="4">
    <source>
        <dbReference type="Proteomes" id="UP001500466"/>
    </source>
</evidence>
<dbReference type="InterPro" id="IPR022742">
    <property type="entry name" value="Hydrolase_4"/>
</dbReference>
<keyword evidence="3" id="KW-0378">Hydrolase</keyword>
<dbReference type="Proteomes" id="UP001500466">
    <property type="component" value="Unassembled WGS sequence"/>
</dbReference>
<accession>A0ABP9I8M3</accession>
<dbReference type="Pfam" id="PF12146">
    <property type="entry name" value="Hydrolase_4"/>
    <property type="match status" value="1"/>
</dbReference>